<feature type="transmembrane region" description="Helical" evidence="5">
    <location>
        <begin position="422"/>
        <end position="440"/>
    </location>
</feature>
<proteinExistence type="predicted"/>
<feature type="transmembrane region" description="Helical" evidence="5">
    <location>
        <begin position="398"/>
        <end position="416"/>
    </location>
</feature>
<feature type="transmembrane region" description="Helical" evidence="5">
    <location>
        <begin position="274"/>
        <end position="295"/>
    </location>
</feature>
<feature type="transmembrane region" description="Helical" evidence="5">
    <location>
        <begin position="206"/>
        <end position="225"/>
    </location>
</feature>
<evidence type="ECO:0000256" key="1">
    <source>
        <dbReference type="ARBA" id="ARBA00004141"/>
    </source>
</evidence>
<feature type="transmembrane region" description="Helical" evidence="5">
    <location>
        <begin position="112"/>
        <end position="129"/>
    </location>
</feature>
<evidence type="ECO:0000256" key="4">
    <source>
        <dbReference type="ARBA" id="ARBA00023136"/>
    </source>
</evidence>
<evidence type="ECO:0000313" key="7">
    <source>
        <dbReference type="EMBL" id="MDG4717407.1"/>
    </source>
</evidence>
<dbReference type="EMBL" id="JARSBO010000001">
    <property type="protein sequence ID" value="MDG4717407.1"/>
    <property type="molecule type" value="Genomic_DNA"/>
</dbReference>
<comment type="subcellular location">
    <subcellularLocation>
        <location evidence="1">Membrane</location>
        <topology evidence="1">Multi-pass membrane protein</topology>
    </subcellularLocation>
</comment>
<dbReference type="Pfam" id="PF04932">
    <property type="entry name" value="Wzy_C"/>
    <property type="match status" value="1"/>
</dbReference>
<feature type="transmembrane region" description="Helical" evidence="5">
    <location>
        <begin position="58"/>
        <end position="75"/>
    </location>
</feature>
<dbReference type="PANTHER" id="PTHR37422">
    <property type="entry name" value="TEICHURONIC ACID BIOSYNTHESIS PROTEIN TUAE"/>
    <property type="match status" value="1"/>
</dbReference>
<keyword evidence="7" id="KW-0436">Ligase</keyword>
<organism evidence="7 8">
    <name type="scientific">Thalassospira aquimaris</name>
    <dbReference type="NCBI Taxonomy" id="3037796"/>
    <lineage>
        <taxon>Bacteria</taxon>
        <taxon>Pseudomonadati</taxon>
        <taxon>Pseudomonadota</taxon>
        <taxon>Alphaproteobacteria</taxon>
        <taxon>Rhodospirillales</taxon>
        <taxon>Thalassospiraceae</taxon>
        <taxon>Thalassospira</taxon>
    </lineage>
</organism>
<dbReference type="Proteomes" id="UP001529180">
    <property type="component" value="Unassembled WGS sequence"/>
</dbReference>
<dbReference type="InterPro" id="IPR007016">
    <property type="entry name" value="O-antigen_ligase-rel_domated"/>
</dbReference>
<feature type="transmembrane region" description="Helical" evidence="5">
    <location>
        <begin position="27"/>
        <end position="46"/>
    </location>
</feature>
<reference evidence="7 8" key="1">
    <citation type="submission" date="2023-03" db="EMBL/GenBank/DDBJ databases">
        <title>Strain FZY0004 represents a novel species in the genus Thalassospira isolated from seawater.</title>
        <authorList>
            <person name="Fu Z.-Y."/>
        </authorList>
    </citation>
    <scope>NUCLEOTIDE SEQUENCE [LARGE SCALE GENOMIC DNA]</scope>
    <source>
        <strain evidence="7 8">FZY0004</strain>
    </source>
</reference>
<sequence>MQSGQNFEKLFSQIINKLPQSDQINSYKIGILTSFLLVIPFCKINANGLDISLSGKSQLILINVTIISLIIATKLKIKDITIPSLIPLIMISLIYFSTSINSDLFAKSTERALITLIPSFLILILIQKIRNIDIFYVGIIKSLSYICAFSVLYAIIGIIYSNNYISTRSYEIIDIQIFGLKLEQIIANRAFYYGNDKFYIQRHAGILPNPNGLGLLCAIIFGFSYNKLLSRRMRNFIRIVSIAGLIISFSRMGILLFAVTTVYINIKSSNIRQIFTAFCFVIVISFSLAVSSFSATQSHQATFLPTILNHEVFSLGERSQLLAAAWNGFINNWLIGVGFGVGSDYLFPDASNIKAVHSVFMNSLVETGIFGTFLLTTIWISPIFISNRSKLRSDNQSNFSHITAGVLLGLFVAEAFDLSVTRFHYIHLIFVALLGIWLSLRQNANVSETEDAHSSQTP</sequence>
<evidence type="ECO:0000313" key="8">
    <source>
        <dbReference type="Proteomes" id="UP001529180"/>
    </source>
</evidence>
<keyword evidence="3 5" id="KW-1133">Transmembrane helix</keyword>
<evidence type="ECO:0000256" key="3">
    <source>
        <dbReference type="ARBA" id="ARBA00022989"/>
    </source>
</evidence>
<dbReference type="InterPro" id="IPR051533">
    <property type="entry name" value="WaaL-like"/>
</dbReference>
<name>A0ABT6G673_9PROT</name>
<feature type="domain" description="O-antigen ligase-related" evidence="6">
    <location>
        <begin position="239"/>
        <end position="375"/>
    </location>
</feature>
<keyword evidence="4 5" id="KW-0472">Membrane</keyword>
<protein>
    <submittedName>
        <fullName evidence="7">O-antigen ligase family protein</fullName>
    </submittedName>
</protein>
<evidence type="ECO:0000256" key="2">
    <source>
        <dbReference type="ARBA" id="ARBA00022692"/>
    </source>
</evidence>
<feature type="transmembrane region" description="Helical" evidence="5">
    <location>
        <begin position="368"/>
        <end position="386"/>
    </location>
</feature>
<evidence type="ECO:0000256" key="5">
    <source>
        <dbReference type="SAM" id="Phobius"/>
    </source>
</evidence>
<dbReference type="RefSeq" id="WP_114101159.1">
    <property type="nucleotide sequence ID" value="NZ_JARSBO010000001.1"/>
</dbReference>
<feature type="transmembrane region" description="Helical" evidence="5">
    <location>
        <begin position="81"/>
        <end position="100"/>
    </location>
</feature>
<keyword evidence="8" id="KW-1185">Reference proteome</keyword>
<comment type="caution">
    <text evidence="7">The sequence shown here is derived from an EMBL/GenBank/DDBJ whole genome shotgun (WGS) entry which is preliminary data.</text>
</comment>
<keyword evidence="2 5" id="KW-0812">Transmembrane</keyword>
<evidence type="ECO:0000259" key="6">
    <source>
        <dbReference type="Pfam" id="PF04932"/>
    </source>
</evidence>
<accession>A0ABT6G673</accession>
<gene>
    <name evidence="7" type="ORF">P7680_00265</name>
</gene>
<dbReference type="PANTHER" id="PTHR37422:SF13">
    <property type="entry name" value="LIPOPOLYSACCHARIDE BIOSYNTHESIS PROTEIN PA4999-RELATED"/>
    <property type="match status" value="1"/>
</dbReference>
<feature type="transmembrane region" description="Helical" evidence="5">
    <location>
        <begin position="237"/>
        <end position="262"/>
    </location>
</feature>
<dbReference type="GO" id="GO:0016874">
    <property type="term" value="F:ligase activity"/>
    <property type="evidence" value="ECO:0007669"/>
    <property type="project" value="UniProtKB-KW"/>
</dbReference>
<feature type="transmembrane region" description="Helical" evidence="5">
    <location>
        <begin position="135"/>
        <end position="160"/>
    </location>
</feature>